<accession>M1HJZ5</accession>
<dbReference type="SUPFAM" id="SSF82771">
    <property type="entry name" value="GIY-YIG endonuclease"/>
    <property type="match status" value="1"/>
</dbReference>
<dbReference type="GeneID" id="41900404"/>
<dbReference type="InterPro" id="IPR035901">
    <property type="entry name" value="GIY-YIG_endonuc_sf"/>
</dbReference>
<feature type="domain" description="GIY-YIG" evidence="1">
    <location>
        <begin position="5"/>
        <end position="101"/>
    </location>
</feature>
<dbReference type="EMBL" id="JX997159">
    <property type="protein sequence ID" value="AGE50494.1"/>
    <property type="molecule type" value="Genomic_DNA"/>
</dbReference>
<dbReference type="GO" id="GO:0004519">
    <property type="term" value="F:endonuclease activity"/>
    <property type="evidence" value="ECO:0007669"/>
    <property type="project" value="UniProtKB-KW"/>
</dbReference>
<dbReference type="InterPro" id="IPR000305">
    <property type="entry name" value="GIY-YIG_endonuc"/>
</dbReference>
<protein>
    <submittedName>
        <fullName evidence="2">GIY-YIG catalytic domain-containing endonuclease</fullName>
    </submittedName>
</protein>
<sequence>MIFQSNFCVYNAISPKGKFYIGYSSLTAEERFECHVNNSRKTKSKCPAIEGAIRKYGAEEFKVITVRWCDTKEDACYWEEVYTKFFKTTNKKYGYNLKEGGLGGKLSEQGLENHREAMKNRVMPDMTGPRAASAEDIESAIQQAKDEYGPGATKRAIALFAADLLDVHQATIEDHMKRIGQVYTDGRRIATDDQIADELFWVMSMDFSHMMRKTLVMELVGNIFGSDRILLRKYWDRHPDVKMMTTNNGWSFQHTEEAKKAIGASKIGKKKDPEEVARREATKSLKLIEKYAKLGIDITKDNIDTVLVSYPSAYKAAKYLTIGKECHFNGIRSFMRNYLLSHTECKT</sequence>
<dbReference type="Gene3D" id="3.40.1440.10">
    <property type="entry name" value="GIY-YIG endonuclease"/>
    <property type="match status" value="1"/>
</dbReference>
<keyword evidence="2" id="KW-0255">Endonuclease</keyword>
<evidence type="ECO:0000313" key="3">
    <source>
        <dbReference type="Proteomes" id="UP000243236"/>
    </source>
</evidence>
<dbReference type="KEGG" id="vg:41900404"/>
<evidence type="ECO:0000259" key="1">
    <source>
        <dbReference type="SMART" id="SM00465"/>
    </source>
</evidence>
<keyword evidence="3" id="KW-1185">Reference proteome</keyword>
<name>M1HJZ5_9PHYC</name>
<dbReference type="Pfam" id="PF01541">
    <property type="entry name" value="GIY-YIG"/>
    <property type="match status" value="1"/>
</dbReference>
<reference evidence="2 3" key="1">
    <citation type="submission" date="2012-10" db="EMBL/GenBank/DDBJ databases">
        <title>Towards defining the chloroviruses: a genomic journey through a genus of large DNA viruses.</title>
        <authorList>
            <person name="Jeanniard A."/>
            <person name="Dunigan D.D."/>
            <person name="Gurnon J.R."/>
            <person name="Agarkova I."/>
            <person name="Kang M."/>
            <person name="Vitek J."/>
            <person name="Duncan G."/>
            <person name="McClung O.W."/>
            <person name="Larsen M."/>
            <person name="Claverie J.-M."/>
            <person name="Van Etten J.L."/>
            <person name="Blanc G."/>
        </authorList>
    </citation>
    <scope>NUCLEOTIDE SEQUENCE [LARGE SCALE GENOMIC DNA]</scope>
</reference>
<proteinExistence type="predicted"/>
<organism evidence="2 3">
    <name type="scientific">Paramecium bursaria Chlorella virus CVA-1</name>
    <dbReference type="NCBI Taxonomy" id="42683"/>
    <lineage>
        <taxon>Viruses</taxon>
        <taxon>Varidnaviria</taxon>
        <taxon>Bamfordvirae</taxon>
        <taxon>Nucleocytoviricota</taxon>
        <taxon>Megaviricetes</taxon>
        <taxon>Algavirales</taxon>
        <taxon>Phycodnaviridae</taxon>
        <taxon>Chlorovirus</taxon>
        <taxon>Chlorovirus conductrix</taxon>
        <taxon>Paramecium bursaria Chlorella virus A1</taxon>
    </lineage>
</organism>
<gene>
    <name evidence="2" type="primary">CVA-1_410L</name>
    <name evidence="2" type="ORF">PBCVCVA1_410L</name>
</gene>
<dbReference type="Proteomes" id="UP000243236">
    <property type="component" value="Segment"/>
</dbReference>
<keyword evidence="2" id="KW-0540">Nuclease</keyword>
<dbReference type="RefSeq" id="YP_009701830.1">
    <property type="nucleotide sequence ID" value="NC_044937.1"/>
</dbReference>
<keyword evidence="2" id="KW-0378">Hydrolase</keyword>
<evidence type="ECO:0000313" key="2">
    <source>
        <dbReference type="EMBL" id="AGE50494.1"/>
    </source>
</evidence>
<dbReference type="SMART" id="SM00465">
    <property type="entry name" value="GIYc"/>
    <property type="match status" value="1"/>
</dbReference>